<dbReference type="Proteomes" id="UP001186944">
    <property type="component" value="Unassembled WGS sequence"/>
</dbReference>
<dbReference type="CDD" id="cd06223">
    <property type="entry name" value="PRTases_typeI"/>
    <property type="match status" value="1"/>
</dbReference>
<dbReference type="GO" id="GO:0000287">
    <property type="term" value="F:magnesium ion binding"/>
    <property type="evidence" value="ECO:0007669"/>
    <property type="project" value="InterPro"/>
</dbReference>
<dbReference type="InterPro" id="IPR005946">
    <property type="entry name" value="Rib-P_diPkinase"/>
</dbReference>
<name>A0AA88XNW6_PINIB</name>
<protein>
    <submittedName>
        <fullName evidence="7">Uncharacterized protein</fullName>
    </submittedName>
</protein>
<feature type="domain" description="Ribose-phosphate pyrophosphokinase N-terminal" evidence="6">
    <location>
        <begin position="90"/>
        <end position="178"/>
    </location>
</feature>
<feature type="region of interest" description="Disordered" evidence="4">
    <location>
        <begin position="61"/>
        <end position="82"/>
    </location>
</feature>
<dbReference type="Pfam" id="PF13793">
    <property type="entry name" value="Pribosyltran_N"/>
    <property type="match status" value="1"/>
</dbReference>
<evidence type="ECO:0000313" key="7">
    <source>
        <dbReference type="EMBL" id="KAK3087789.1"/>
    </source>
</evidence>
<evidence type="ECO:0000256" key="3">
    <source>
        <dbReference type="RuleBase" id="RU004324"/>
    </source>
</evidence>
<reference evidence="7" key="1">
    <citation type="submission" date="2019-08" db="EMBL/GenBank/DDBJ databases">
        <title>The improved chromosome-level genome for the pearl oyster Pinctada fucata martensii using PacBio sequencing and Hi-C.</title>
        <authorList>
            <person name="Zheng Z."/>
        </authorList>
    </citation>
    <scope>NUCLEOTIDE SEQUENCE</scope>
    <source>
        <strain evidence="7">ZZ-2019</strain>
        <tissue evidence="7">Adductor muscle</tissue>
    </source>
</reference>
<dbReference type="GO" id="GO:0005737">
    <property type="term" value="C:cytoplasm"/>
    <property type="evidence" value="ECO:0007669"/>
    <property type="project" value="TreeGrafter"/>
</dbReference>
<dbReference type="Pfam" id="PF00156">
    <property type="entry name" value="Pribosyltran"/>
    <property type="match status" value="1"/>
</dbReference>
<evidence type="ECO:0000259" key="5">
    <source>
        <dbReference type="Pfam" id="PF00156"/>
    </source>
</evidence>
<comment type="caution">
    <text evidence="7">The sequence shown here is derived from an EMBL/GenBank/DDBJ whole genome shotgun (WGS) entry which is preliminary data.</text>
</comment>
<evidence type="ECO:0000313" key="8">
    <source>
        <dbReference type="Proteomes" id="UP001186944"/>
    </source>
</evidence>
<keyword evidence="8" id="KW-1185">Reference proteome</keyword>
<proteinExistence type="inferred from homology"/>
<dbReference type="GO" id="GO:0002189">
    <property type="term" value="C:ribose phosphate diphosphokinase complex"/>
    <property type="evidence" value="ECO:0007669"/>
    <property type="project" value="TreeGrafter"/>
</dbReference>
<dbReference type="GO" id="GO:0006164">
    <property type="term" value="P:purine nucleotide biosynthetic process"/>
    <property type="evidence" value="ECO:0007669"/>
    <property type="project" value="TreeGrafter"/>
</dbReference>
<dbReference type="InterPro" id="IPR029099">
    <property type="entry name" value="Pribosyltran_N"/>
</dbReference>
<sequence>MLRTSLVSDNKPKGKETTKSAKSVTKKMNGDDSPVLLYAHPSMHYLSKEIVDLCNRIQQSDSEPKRSLQRSLSFSTPTSGPRNVEFRDTIQWKKFPDGFPNLFIEDVKYMAGKDVIFIGSFHTPDVIFEQLSVLFMFPRYLARSFHFIMPYFPTGTMERVDTEGQIATAKTLASLLSAIPLTTKGPAQICIFDIHALQERFYFSDNIIPRLESAIPLLLKEIRELSDQDNLVYAFPDDGACKRFNHFFPGDNPITCVKIRDGNKRVVKVKDGNPEGKHVLIVDDLVQTGGTLKECAKALYDKGAIKVSAYVTHAVFPNDSWKRFTGTDVPFENFYVTDSLPHAREICNHRPFKLLSLAEPIAEMLLGYDLMPYC</sequence>
<organism evidence="7 8">
    <name type="scientific">Pinctada imbricata</name>
    <name type="common">Atlantic pearl-oyster</name>
    <name type="synonym">Pinctada martensii</name>
    <dbReference type="NCBI Taxonomy" id="66713"/>
    <lineage>
        <taxon>Eukaryota</taxon>
        <taxon>Metazoa</taxon>
        <taxon>Spiralia</taxon>
        <taxon>Lophotrochozoa</taxon>
        <taxon>Mollusca</taxon>
        <taxon>Bivalvia</taxon>
        <taxon>Autobranchia</taxon>
        <taxon>Pteriomorphia</taxon>
        <taxon>Pterioida</taxon>
        <taxon>Pterioidea</taxon>
        <taxon>Pteriidae</taxon>
        <taxon>Pinctada</taxon>
    </lineage>
</organism>
<dbReference type="InterPro" id="IPR000836">
    <property type="entry name" value="PRTase_dom"/>
</dbReference>
<gene>
    <name evidence="7" type="ORF">FSP39_010596</name>
</gene>
<feature type="compositionally biased region" description="Polar residues" evidence="4">
    <location>
        <begin position="69"/>
        <end position="81"/>
    </location>
</feature>
<dbReference type="AlphaFoldDB" id="A0AA88XNW6"/>
<dbReference type="Gene3D" id="3.40.50.2020">
    <property type="match status" value="2"/>
</dbReference>
<evidence type="ECO:0000256" key="2">
    <source>
        <dbReference type="ARBA" id="ARBA00022727"/>
    </source>
</evidence>
<keyword evidence="2 3" id="KW-0545">Nucleotide biosynthesis</keyword>
<evidence type="ECO:0000256" key="4">
    <source>
        <dbReference type="SAM" id="MobiDB-lite"/>
    </source>
</evidence>
<dbReference type="PANTHER" id="PTHR10210">
    <property type="entry name" value="RIBOSE-PHOSPHATE DIPHOSPHOKINASE FAMILY MEMBER"/>
    <property type="match status" value="1"/>
</dbReference>
<feature type="region of interest" description="Disordered" evidence="4">
    <location>
        <begin position="1"/>
        <end position="28"/>
    </location>
</feature>
<feature type="domain" description="Phosphoribosyltransferase" evidence="5">
    <location>
        <begin position="271"/>
        <end position="313"/>
    </location>
</feature>
<comment type="similarity">
    <text evidence="1 3">Belongs to the ribose-phosphate pyrophosphokinase family.</text>
</comment>
<dbReference type="SUPFAM" id="SSF53271">
    <property type="entry name" value="PRTase-like"/>
    <property type="match status" value="1"/>
</dbReference>
<dbReference type="InterPro" id="IPR029057">
    <property type="entry name" value="PRTase-like"/>
</dbReference>
<accession>A0AA88XNW6</accession>
<feature type="compositionally biased region" description="Basic and acidic residues" evidence="4">
    <location>
        <begin position="10"/>
        <end position="19"/>
    </location>
</feature>
<dbReference type="EMBL" id="VSWD01000011">
    <property type="protein sequence ID" value="KAK3087789.1"/>
    <property type="molecule type" value="Genomic_DNA"/>
</dbReference>
<dbReference type="SMART" id="SM01400">
    <property type="entry name" value="Pribosyltran_N"/>
    <property type="match status" value="1"/>
</dbReference>
<evidence type="ECO:0000256" key="1">
    <source>
        <dbReference type="ARBA" id="ARBA00006478"/>
    </source>
</evidence>
<dbReference type="PANTHER" id="PTHR10210:SF45">
    <property type="entry name" value="RIBOSE-PHOSPHATE PYROPHOSPHOKINASE 3, CHLOROPLASTIC"/>
    <property type="match status" value="1"/>
</dbReference>
<evidence type="ECO:0000259" key="6">
    <source>
        <dbReference type="Pfam" id="PF13793"/>
    </source>
</evidence>
<dbReference type="GO" id="GO:0006015">
    <property type="term" value="P:5-phosphoribose 1-diphosphate biosynthetic process"/>
    <property type="evidence" value="ECO:0007669"/>
    <property type="project" value="TreeGrafter"/>
</dbReference>
<dbReference type="NCBIfam" id="TIGR01251">
    <property type="entry name" value="ribP_PPkin"/>
    <property type="match status" value="1"/>
</dbReference>